<accession>A0A3G3K5B9</accession>
<keyword evidence="6" id="KW-1185">Reference proteome</keyword>
<dbReference type="NCBIfam" id="NF033788">
    <property type="entry name" value="HTH_metalloreg"/>
    <property type="match status" value="1"/>
</dbReference>
<protein>
    <submittedName>
        <fullName evidence="5">ArsR family transcriptional regulator</fullName>
    </submittedName>
</protein>
<proteinExistence type="predicted"/>
<dbReference type="Proteomes" id="UP000269097">
    <property type="component" value="Chromosome"/>
</dbReference>
<dbReference type="PRINTS" id="PR00778">
    <property type="entry name" value="HTHARSR"/>
</dbReference>
<dbReference type="Gene3D" id="1.10.10.10">
    <property type="entry name" value="Winged helix-like DNA-binding domain superfamily/Winged helix DNA-binding domain"/>
    <property type="match status" value="1"/>
</dbReference>
<organism evidence="5 6">
    <name type="scientific">Cohnella candidum</name>
    <dbReference type="NCBI Taxonomy" id="2674991"/>
    <lineage>
        <taxon>Bacteria</taxon>
        <taxon>Bacillati</taxon>
        <taxon>Bacillota</taxon>
        <taxon>Bacilli</taxon>
        <taxon>Bacillales</taxon>
        <taxon>Paenibacillaceae</taxon>
        <taxon>Cohnella</taxon>
    </lineage>
</organism>
<feature type="domain" description="HTH arsR-type" evidence="4">
    <location>
        <begin position="9"/>
        <end position="103"/>
    </location>
</feature>
<dbReference type="InterPro" id="IPR036390">
    <property type="entry name" value="WH_DNA-bd_sf"/>
</dbReference>
<dbReference type="PROSITE" id="PS50987">
    <property type="entry name" value="HTH_ARSR_2"/>
    <property type="match status" value="1"/>
</dbReference>
<keyword evidence="1" id="KW-0805">Transcription regulation</keyword>
<reference evidence="5 6" key="1">
    <citation type="submission" date="2018-10" db="EMBL/GenBank/DDBJ databases">
        <title>Genome Sequence of Cohnella sp.</title>
        <authorList>
            <person name="Srinivasan S."/>
            <person name="Kim M.K."/>
        </authorList>
    </citation>
    <scope>NUCLEOTIDE SEQUENCE [LARGE SCALE GENOMIC DNA]</scope>
    <source>
        <strain evidence="5 6">18JY8-7</strain>
    </source>
</reference>
<keyword evidence="3" id="KW-0804">Transcription</keyword>
<dbReference type="AlphaFoldDB" id="A0A3G3K5B9"/>
<sequence>MKTHEHLFLTADTVDAVAQTFKALADPTRIRLLYLLSQEECSVGHIAEVLDLSQSAVSHQLGFLRNIRLVKHRRDGNMLYYSCDDEHVISLLNQAIRHAEHQKGADSHD</sequence>
<dbReference type="InterPro" id="IPR051011">
    <property type="entry name" value="Metal_resp_trans_reg"/>
</dbReference>
<dbReference type="Pfam" id="PF01022">
    <property type="entry name" value="HTH_5"/>
    <property type="match status" value="1"/>
</dbReference>
<dbReference type="SMART" id="SM00418">
    <property type="entry name" value="HTH_ARSR"/>
    <property type="match status" value="1"/>
</dbReference>
<evidence type="ECO:0000256" key="2">
    <source>
        <dbReference type="ARBA" id="ARBA00023125"/>
    </source>
</evidence>
<keyword evidence="2" id="KW-0238">DNA-binding</keyword>
<name>A0A3G3K5B9_9BACL</name>
<evidence type="ECO:0000256" key="1">
    <source>
        <dbReference type="ARBA" id="ARBA00023015"/>
    </source>
</evidence>
<dbReference type="PANTHER" id="PTHR43132:SF6">
    <property type="entry name" value="HTH-TYPE TRANSCRIPTIONAL REPRESSOR CZRA"/>
    <property type="match status" value="1"/>
</dbReference>
<evidence type="ECO:0000259" key="4">
    <source>
        <dbReference type="PROSITE" id="PS50987"/>
    </source>
</evidence>
<dbReference type="RefSeq" id="WP_123043723.1">
    <property type="nucleotide sequence ID" value="NZ_CP033433.1"/>
</dbReference>
<evidence type="ECO:0000256" key="3">
    <source>
        <dbReference type="ARBA" id="ARBA00023163"/>
    </source>
</evidence>
<dbReference type="KEGG" id="coh:EAV92_13640"/>
<dbReference type="GO" id="GO:0003677">
    <property type="term" value="F:DNA binding"/>
    <property type="evidence" value="ECO:0007669"/>
    <property type="project" value="UniProtKB-KW"/>
</dbReference>
<evidence type="ECO:0000313" key="5">
    <source>
        <dbReference type="EMBL" id="AYQ75642.1"/>
    </source>
</evidence>
<evidence type="ECO:0000313" key="6">
    <source>
        <dbReference type="Proteomes" id="UP000269097"/>
    </source>
</evidence>
<dbReference type="EMBL" id="CP033433">
    <property type="protein sequence ID" value="AYQ75642.1"/>
    <property type="molecule type" value="Genomic_DNA"/>
</dbReference>
<dbReference type="InterPro" id="IPR036388">
    <property type="entry name" value="WH-like_DNA-bd_sf"/>
</dbReference>
<gene>
    <name evidence="5" type="ORF">EAV92_13640</name>
</gene>
<dbReference type="InterPro" id="IPR011991">
    <property type="entry name" value="ArsR-like_HTH"/>
</dbReference>
<dbReference type="SUPFAM" id="SSF46785">
    <property type="entry name" value="Winged helix' DNA-binding domain"/>
    <property type="match status" value="1"/>
</dbReference>
<dbReference type="PANTHER" id="PTHR43132">
    <property type="entry name" value="ARSENICAL RESISTANCE OPERON REPRESSOR ARSR-RELATED"/>
    <property type="match status" value="1"/>
</dbReference>
<dbReference type="CDD" id="cd00090">
    <property type="entry name" value="HTH_ARSR"/>
    <property type="match status" value="1"/>
</dbReference>
<dbReference type="GO" id="GO:0003700">
    <property type="term" value="F:DNA-binding transcription factor activity"/>
    <property type="evidence" value="ECO:0007669"/>
    <property type="project" value="InterPro"/>
</dbReference>
<dbReference type="InterPro" id="IPR001845">
    <property type="entry name" value="HTH_ArsR_DNA-bd_dom"/>
</dbReference>